<evidence type="ECO:0000313" key="2">
    <source>
        <dbReference type="Proteomes" id="UP000255414"/>
    </source>
</evidence>
<dbReference type="AlphaFoldDB" id="A0A6L0WHM6"/>
<dbReference type="OMA" id="WCGGVFS"/>
<dbReference type="InterPro" id="IPR006461">
    <property type="entry name" value="PLAC_motif_containing"/>
</dbReference>
<organism evidence="1 2">
    <name type="scientific">Leishmania infantum</name>
    <dbReference type="NCBI Taxonomy" id="5671"/>
    <lineage>
        <taxon>Eukaryota</taxon>
        <taxon>Discoba</taxon>
        <taxon>Euglenozoa</taxon>
        <taxon>Kinetoplastea</taxon>
        <taxon>Metakinetoplastina</taxon>
        <taxon>Trypanosomatida</taxon>
        <taxon>Trypanosomatidae</taxon>
        <taxon>Leishmaniinae</taxon>
        <taxon>Leishmania</taxon>
    </lineage>
</organism>
<accession>A0A6L0WHM6</accession>
<proteinExistence type="predicted"/>
<evidence type="ECO:0000313" key="1">
    <source>
        <dbReference type="EMBL" id="CAC9436847.1"/>
    </source>
</evidence>
<dbReference type="EMBL" id="LR812934">
    <property type="protein sequence ID" value="CAC9436847.1"/>
    <property type="molecule type" value="Genomic_DNA"/>
</dbReference>
<gene>
    <name evidence="1" type="ORF">LINF_010012000</name>
</gene>
<name>A0A6L0WHM6_LEIIN</name>
<sequence length="233" mass="24973">MSKSDLANDAQVPMRATVLRFGDDVEGASYPEAALAIEDAAVPAEAEVDVCHGRDSSGGDHESVPHPAQTPRHDFTSGILDCHESCAVCLDACLCMYCTASAHHNFLINDTEGIYLPVCWGLFCVDVGLSAVSSYLPSSLHFHTYFMRSAIRSRYNLHSAGAPVNSNTHGSSSSSSSGCGCSTESILDLLTVWFCLPCAVAQHQREIMHQGDWCGGVFSNRYSLQAPATVHTV</sequence>
<reference evidence="1" key="1">
    <citation type="submission" date="2020-06" db="EMBL/GenBank/DDBJ databases">
        <authorList>
            <person name="Gonzalez-de la Fuente S."/>
            <person name="Peiro-Pastor R."/>
            <person name="Rastrojo A."/>
            <person name="Moreno J."/>
            <person name="Carrasco-Ramiro F."/>
            <person name="Requena JM."/>
            <person name="Aguado B."/>
        </authorList>
    </citation>
    <scope>NUCLEOTIDE SEQUENCE</scope>
</reference>
<dbReference type="Proteomes" id="UP000255414">
    <property type="component" value="Chromosome 1"/>
</dbReference>
<protein>
    <submittedName>
        <fullName evidence="1">PLAC8_family_-_putative</fullName>
    </submittedName>
</protein>
<dbReference type="Pfam" id="PF04749">
    <property type="entry name" value="PLAC8"/>
    <property type="match status" value="1"/>
</dbReference>